<protein>
    <recommendedName>
        <fullName evidence="5">Tail sheath protein subtilisin-like domain-containing protein</fullName>
    </recommendedName>
</protein>
<accession>A0A9W4TT94</accession>
<evidence type="ECO:0000313" key="2">
    <source>
        <dbReference type="EMBL" id="CAI3960087.1"/>
    </source>
</evidence>
<keyword evidence="4" id="KW-1185">Reference proteome</keyword>
<organism evidence="1 3">
    <name type="scientific">Commensalibacter communis</name>
    <dbReference type="NCBI Taxonomy" id="2972786"/>
    <lineage>
        <taxon>Bacteria</taxon>
        <taxon>Pseudomonadati</taxon>
        <taxon>Pseudomonadota</taxon>
        <taxon>Alphaproteobacteria</taxon>
        <taxon>Acetobacterales</taxon>
        <taxon>Acetobacteraceae</taxon>
    </lineage>
</organism>
<evidence type="ECO:0000313" key="4">
    <source>
        <dbReference type="Proteomes" id="UP001154259"/>
    </source>
</evidence>
<proteinExistence type="predicted"/>
<dbReference type="EMBL" id="CAMXCS010000011">
    <property type="protein sequence ID" value="CAI3960087.1"/>
    <property type="molecule type" value="Genomic_DNA"/>
</dbReference>
<comment type="caution">
    <text evidence="1">The sequence shown here is derived from an EMBL/GenBank/DDBJ whole genome shotgun (WGS) entry which is preliminary data.</text>
</comment>
<gene>
    <name evidence="2" type="ORF">R53529_LOCUS2249</name>
    <name evidence="1" type="ORF">R53530_LOCUS2247</name>
</gene>
<dbReference type="Proteomes" id="UP001154259">
    <property type="component" value="Unassembled WGS sequence"/>
</dbReference>
<dbReference type="EMBL" id="CAMXCM010000011">
    <property type="protein sequence ID" value="CAI3958080.1"/>
    <property type="molecule type" value="Genomic_DNA"/>
</dbReference>
<dbReference type="Proteomes" id="UP001154255">
    <property type="component" value="Unassembled WGS sequence"/>
</dbReference>
<evidence type="ECO:0000313" key="1">
    <source>
        <dbReference type="EMBL" id="CAI3958080.1"/>
    </source>
</evidence>
<sequence>MFSDVSGNDVVSISVTRNTIGLNENVQQQAMIFGYKALKLGCDSQNNEATVYSLSDLQQYLIDEDTDERQQLINTVTGWFSQGNRSVKVCDLGNVTADTINDLDQYCYIAISGYNWENIATQKNILLNTATQQLNTPDKACYIVGSLAFDQFNTNTKDRLVGYKSLFTIGNKSLSSNSQMAAGAVGYELSNYSPSSYNKVNPMTYRYLYSALPLSDEDKRLNQQLINDYYTNCLVSPPRNTTNAKSLLFPGSLTDGNDFTYWYGIDYIRFILVDTITNLLISASNSSINPLYYNQQGINRIKDAVNNTLANCAAYGIIENNYIVTTIDFPNYVTQNSGDYKAGIYGGITFEVQPLKAMKKIRFNMNVSDLIN</sequence>
<dbReference type="AlphaFoldDB" id="A0A9W4TT94"/>
<name>A0A9W4TT94_9PROT</name>
<evidence type="ECO:0008006" key="5">
    <source>
        <dbReference type="Google" id="ProtNLM"/>
    </source>
</evidence>
<evidence type="ECO:0000313" key="3">
    <source>
        <dbReference type="Proteomes" id="UP001154255"/>
    </source>
</evidence>
<dbReference type="RefSeq" id="WP_271790665.1">
    <property type="nucleotide sequence ID" value="NZ_CAMXCM010000011.1"/>
</dbReference>
<reference evidence="1" key="1">
    <citation type="submission" date="2022-10" db="EMBL/GenBank/DDBJ databases">
        <authorList>
            <person name="Botero Cardona J."/>
        </authorList>
    </citation>
    <scope>NUCLEOTIDE SEQUENCE</scope>
    <source>
        <strain evidence="1">LMG 31819</strain>
        <strain evidence="2">R-53529</strain>
    </source>
</reference>